<name>A0A7Y7B7B1_STRMO</name>
<proteinExistence type="predicted"/>
<organism evidence="4 5">
    <name type="scientific">Streptomyces morookaense</name>
    <name type="common">Streptoverticillium morookaense</name>
    <dbReference type="NCBI Taxonomy" id="1970"/>
    <lineage>
        <taxon>Bacteria</taxon>
        <taxon>Bacillati</taxon>
        <taxon>Actinomycetota</taxon>
        <taxon>Actinomycetes</taxon>
        <taxon>Kitasatosporales</taxon>
        <taxon>Streptomycetaceae</taxon>
        <taxon>Streptomyces</taxon>
    </lineage>
</organism>
<protein>
    <submittedName>
        <fullName evidence="4">FAD-binding oxidoreductase</fullName>
    </submittedName>
</protein>
<gene>
    <name evidence="4" type="ORF">HG542_22195</name>
</gene>
<feature type="region of interest" description="Disordered" evidence="2">
    <location>
        <begin position="378"/>
        <end position="397"/>
    </location>
</feature>
<feature type="compositionally biased region" description="Low complexity" evidence="2">
    <location>
        <begin position="380"/>
        <end position="391"/>
    </location>
</feature>
<evidence type="ECO:0000256" key="1">
    <source>
        <dbReference type="ARBA" id="ARBA00023002"/>
    </source>
</evidence>
<dbReference type="InterPro" id="IPR036188">
    <property type="entry name" value="FAD/NAD-bd_sf"/>
</dbReference>
<dbReference type="PANTHER" id="PTHR13847">
    <property type="entry name" value="SARCOSINE DEHYDROGENASE-RELATED"/>
    <property type="match status" value="1"/>
</dbReference>
<dbReference type="PANTHER" id="PTHR13847:SF287">
    <property type="entry name" value="FAD-DEPENDENT OXIDOREDUCTASE DOMAIN-CONTAINING PROTEIN 1"/>
    <property type="match status" value="1"/>
</dbReference>
<keyword evidence="1" id="KW-0560">Oxidoreductase</keyword>
<evidence type="ECO:0000259" key="3">
    <source>
        <dbReference type="Pfam" id="PF01266"/>
    </source>
</evidence>
<accession>A0A7Y7B7B1</accession>
<dbReference type="GO" id="GO:0016491">
    <property type="term" value="F:oxidoreductase activity"/>
    <property type="evidence" value="ECO:0007669"/>
    <property type="project" value="UniProtKB-KW"/>
</dbReference>
<sequence length="397" mass="40081">MVIGAGIIGAACAEALGRRGVGVLVVDRGPAVGETTARGEGNLLVSDKPPGPGLTLAQASLRRWPALLAALREELGPGRAACEYEPKGGLVVATDEDAAAALGAAASAQRAAGVEAHGLAPGEAAAYEPHLTPDVRAAVHYPQDAQLHPVLAATALLAAVRARGGGVRTGVRALGVETGAGGRVTALCTSDGRVPCGAVVNACGPWAGRFAEAAGAPLPVLPRRGTVLVTGPLPPGTVRHKVYDAGYADAAGSGDVALRTAAVIEATPAGTVLIGSSWQRCGFDETLRLEVMSALARGAVRLFPVLADVPVVRAYGGFRPYTPDHLPVIGEDPRLPGLWHATGHEGAGVGLAAATGELLAQLHTGESPLTDPRPFRVARPGLGFTGPTGFTKENPCP</sequence>
<evidence type="ECO:0000256" key="2">
    <source>
        <dbReference type="SAM" id="MobiDB-lite"/>
    </source>
</evidence>
<reference evidence="4 5" key="1">
    <citation type="submission" date="2020-04" db="EMBL/GenBank/DDBJ databases">
        <title>Draft Genome Sequence of Streptomyces morookaense DSM 40503, an 8-azaguanine-producing strain.</title>
        <authorList>
            <person name="Qi J."/>
            <person name="Gao J.-M."/>
        </authorList>
    </citation>
    <scope>NUCLEOTIDE SEQUENCE [LARGE SCALE GENOMIC DNA]</scope>
    <source>
        <strain evidence="4 5">DSM 40503</strain>
    </source>
</reference>
<dbReference type="Gene3D" id="3.30.9.10">
    <property type="entry name" value="D-Amino Acid Oxidase, subunit A, domain 2"/>
    <property type="match status" value="1"/>
</dbReference>
<dbReference type="EMBL" id="JABBXF010000051">
    <property type="protein sequence ID" value="NVK80348.1"/>
    <property type="molecule type" value="Genomic_DNA"/>
</dbReference>
<dbReference type="Gene3D" id="3.50.50.60">
    <property type="entry name" value="FAD/NAD(P)-binding domain"/>
    <property type="match status" value="1"/>
</dbReference>
<dbReference type="InterPro" id="IPR006076">
    <property type="entry name" value="FAD-dep_OxRdtase"/>
</dbReference>
<keyword evidence="5" id="KW-1185">Reference proteome</keyword>
<evidence type="ECO:0000313" key="4">
    <source>
        <dbReference type="EMBL" id="NVK80348.1"/>
    </source>
</evidence>
<dbReference type="SUPFAM" id="SSF54373">
    <property type="entry name" value="FAD-linked reductases, C-terminal domain"/>
    <property type="match status" value="1"/>
</dbReference>
<dbReference type="Proteomes" id="UP000587462">
    <property type="component" value="Unassembled WGS sequence"/>
</dbReference>
<dbReference type="Pfam" id="PF01266">
    <property type="entry name" value="DAO"/>
    <property type="match status" value="1"/>
</dbReference>
<feature type="domain" description="FAD dependent oxidoreductase" evidence="3">
    <location>
        <begin position="2"/>
        <end position="362"/>
    </location>
</feature>
<dbReference type="GO" id="GO:0005737">
    <property type="term" value="C:cytoplasm"/>
    <property type="evidence" value="ECO:0007669"/>
    <property type="project" value="TreeGrafter"/>
</dbReference>
<dbReference type="RefSeq" id="WP_171084173.1">
    <property type="nucleotide sequence ID" value="NZ_BNBU01000001.1"/>
</dbReference>
<dbReference type="SUPFAM" id="SSF51905">
    <property type="entry name" value="FAD/NAD(P)-binding domain"/>
    <property type="match status" value="1"/>
</dbReference>
<evidence type="ECO:0000313" key="5">
    <source>
        <dbReference type="Proteomes" id="UP000587462"/>
    </source>
</evidence>
<dbReference type="AlphaFoldDB" id="A0A7Y7B7B1"/>
<comment type="caution">
    <text evidence="4">The sequence shown here is derived from an EMBL/GenBank/DDBJ whole genome shotgun (WGS) entry which is preliminary data.</text>
</comment>